<protein>
    <submittedName>
        <fullName evidence="2">Uncharacterized protein</fullName>
    </submittedName>
</protein>
<comment type="caution">
    <text evidence="2">The sequence shown here is derived from an EMBL/GenBank/DDBJ whole genome shotgun (WGS) entry which is preliminary data.</text>
</comment>
<feature type="compositionally biased region" description="Polar residues" evidence="1">
    <location>
        <begin position="304"/>
        <end position="314"/>
    </location>
</feature>
<reference evidence="2" key="1">
    <citation type="submission" date="2023-03" db="EMBL/GenBank/DDBJ databases">
        <title>Massive genome expansion in bonnet fungi (Mycena s.s.) driven by repeated elements and novel gene families across ecological guilds.</title>
        <authorList>
            <consortium name="Lawrence Berkeley National Laboratory"/>
            <person name="Harder C.B."/>
            <person name="Miyauchi S."/>
            <person name="Viragh M."/>
            <person name="Kuo A."/>
            <person name="Thoen E."/>
            <person name="Andreopoulos B."/>
            <person name="Lu D."/>
            <person name="Skrede I."/>
            <person name="Drula E."/>
            <person name="Henrissat B."/>
            <person name="Morin E."/>
            <person name="Kohler A."/>
            <person name="Barry K."/>
            <person name="LaButti K."/>
            <person name="Morin E."/>
            <person name="Salamov A."/>
            <person name="Lipzen A."/>
            <person name="Mereny Z."/>
            <person name="Hegedus B."/>
            <person name="Baldrian P."/>
            <person name="Stursova M."/>
            <person name="Weitz H."/>
            <person name="Taylor A."/>
            <person name="Grigoriev I.V."/>
            <person name="Nagy L.G."/>
            <person name="Martin F."/>
            <person name="Kauserud H."/>
        </authorList>
    </citation>
    <scope>NUCLEOTIDE SEQUENCE</scope>
    <source>
        <strain evidence="2">CBHHK067</strain>
    </source>
</reference>
<sequence>MNDQSGRQSHCTHANTNGQRTPNPKAHHTRGSWRNRSLENGNKIIVFVPVRLQPVSFGLHPIFSMASPPRASQAPNPRSRVLEEFPNGHLTPPAMQRAVVERRVPQICWCCQVYKGSHVVYWPSLPTYQLTLCRLLHLIAFAVLENPRLIPKSKFIVFEIATNVNENDSTFEIHATQYLFATKTANNVFPVRCLFPDMKCWEKYKPLLAKGTGTSVEGFLTGVERNEDCTVKYFIVDLEKVTFLDQNSVVPETKEINTGTPACLKFTGFFGSPGSDTKSEEPRNKKRKTADDHAHEEAEDKGEGTSSGRRATRQ</sequence>
<accession>A0AAD7GAF3</accession>
<keyword evidence="3" id="KW-1185">Reference proteome</keyword>
<feature type="compositionally biased region" description="Polar residues" evidence="1">
    <location>
        <begin position="1"/>
        <end position="22"/>
    </location>
</feature>
<gene>
    <name evidence="2" type="ORF">B0H17DRAFT_1140160</name>
</gene>
<dbReference type="EMBL" id="JARKIE010000147">
    <property type="protein sequence ID" value="KAJ7675534.1"/>
    <property type="molecule type" value="Genomic_DNA"/>
</dbReference>
<organism evidence="2 3">
    <name type="scientific">Mycena rosella</name>
    <name type="common">Pink bonnet</name>
    <name type="synonym">Agaricus rosellus</name>
    <dbReference type="NCBI Taxonomy" id="1033263"/>
    <lineage>
        <taxon>Eukaryota</taxon>
        <taxon>Fungi</taxon>
        <taxon>Dikarya</taxon>
        <taxon>Basidiomycota</taxon>
        <taxon>Agaricomycotina</taxon>
        <taxon>Agaricomycetes</taxon>
        <taxon>Agaricomycetidae</taxon>
        <taxon>Agaricales</taxon>
        <taxon>Marasmiineae</taxon>
        <taxon>Mycenaceae</taxon>
        <taxon>Mycena</taxon>
    </lineage>
</organism>
<dbReference type="Proteomes" id="UP001221757">
    <property type="component" value="Unassembled WGS sequence"/>
</dbReference>
<proteinExistence type="predicted"/>
<feature type="region of interest" description="Disordered" evidence="1">
    <location>
        <begin position="271"/>
        <end position="314"/>
    </location>
</feature>
<dbReference type="AlphaFoldDB" id="A0AAD7GAF3"/>
<feature type="region of interest" description="Disordered" evidence="1">
    <location>
        <begin position="1"/>
        <end position="35"/>
    </location>
</feature>
<evidence type="ECO:0000313" key="2">
    <source>
        <dbReference type="EMBL" id="KAJ7675534.1"/>
    </source>
</evidence>
<name>A0AAD7GAF3_MYCRO</name>
<evidence type="ECO:0000313" key="3">
    <source>
        <dbReference type="Proteomes" id="UP001221757"/>
    </source>
</evidence>
<feature type="compositionally biased region" description="Basic and acidic residues" evidence="1">
    <location>
        <begin position="277"/>
        <end position="303"/>
    </location>
</feature>
<evidence type="ECO:0000256" key="1">
    <source>
        <dbReference type="SAM" id="MobiDB-lite"/>
    </source>
</evidence>